<dbReference type="NCBIfam" id="TIGR03062">
    <property type="entry name" value="pip_yhgE_Cterm"/>
    <property type="match status" value="1"/>
</dbReference>
<dbReference type="PANTHER" id="PTHR43077:SF10">
    <property type="entry name" value="TRANSPORT PERMEASE PROTEIN"/>
    <property type="match status" value="1"/>
</dbReference>
<dbReference type="InterPro" id="IPR017501">
    <property type="entry name" value="Phage_infect_YhgE_C"/>
</dbReference>
<feature type="transmembrane region" description="Helical" evidence="5">
    <location>
        <begin position="667"/>
        <end position="688"/>
    </location>
</feature>
<proteinExistence type="predicted"/>
<reference evidence="7 8" key="1">
    <citation type="journal article" date="2021" name="Environ. Microbiol.">
        <title>Genetic insights into the dark matter of the mammalian gut microbiota through targeted genome reconstruction.</title>
        <authorList>
            <person name="Lugli G.A."/>
            <person name="Alessandri G."/>
            <person name="Milani C."/>
            <person name="Viappiani A."/>
            <person name="Fontana F."/>
            <person name="Tarracchini C."/>
            <person name="Mancabelli L."/>
            <person name="Argentini C."/>
            <person name="Ruiz L."/>
            <person name="Margolles A."/>
            <person name="van Sinderen D."/>
            <person name="Turroni F."/>
            <person name="Ventura M."/>
        </authorList>
    </citation>
    <scope>NUCLEOTIDE SEQUENCE [LARGE SCALE GENOMIC DNA]</scope>
    <source>
        <strain evidence="7 8">MA1</strain>
    </source>
</reference>
<feature type="transmembrane region" description="Helical" evidence="5">
    <location>
        <begin position="757"/>
        <end position="777"/>
    </location>
</feature>
<keyword evidence="3 5" id="KW-1133">Transmembrane helix</keyword>
<evidence type="ECO:0000259" key="6">
    <source>
        <dbReference type="Pfam" id="PF12698"/>
    </source>
</evidence>
<dbReference type="NCBIfam" id="TIGR03061">
    <property type="entry name" value="pip_yhgE_Nterm"/>
    <property type="match status" value="1"/>
</dbReference>
<keyword evidence="2 5" id="KW-0812">Transmembrane</keyword>
<feature type="transmembrane region" description="Helical" evidence="5">
    <location>
        <begin position="783"/>
        <end position="803"/>
    </location>
</feature>
<evidence type="ECO:0000256" key="4">
    <source>
        <dbReference type="ARBA" id="ARBA00023136"/>
    </source>
</evidence>
<dbReference type="EMBL" id="JAFEJT020000014">
    <property type="protein sequence ID" value="MCH9275616.1"/>
    <property type="molecule type" value="Genomic_DNA"/>
</dbReference>
<keyword evidence="4 5" id="KW-0472">Membrane</keyword>
<evidence type="ECO:0000313" key="8">
    <source>
        <dbReference type="Proteomes" id="UP000710815"/>
    </source>
</evidence>
<gene>
    <name evidence="7" type="ORF">JS533_004920</name>
</gene>
<dbReference type="PROSITE" id="PS51257">
    <property type="entry name" value="PROKAR_LIPOPROTEIN"/>
    <property type="match status" value="1"/>
</dbReference>
<protein>
    <submittedName>
        <fullName evidence="7">YhgE/Pip domain-containing protein</fullName>
    </submittedName>
</protein>
<dbReference type="InterPro" id="IPR017500">
    <property type="entry name" value="Phage_infect_YhgE_N"/>
</dbReference>
<evidence type="ECO:0000256" key="5">
    <source>
        <dbReference type="SAM" id="Phobius"/>
    </source>
</evidence>
<comment type="subcellular location">
    <subcellularLocation>
        <location evidence="1">Membrane</location>
        <topology evidence="1">Multi-pass membrane protein</topology>
    </subcellularLocation>
</comment>
<feature type="domain" description="ABC-2 type transporter transmembrane" evidence="6">
    <location>
        <begin position="476"/>
        <end position="687"/>
    </location>
</feature>
<evidence type="ECO:0000313" key="7">
    <source>
        <dbReference type="EMBL" id="MCH9275616.1"/>
    </source>
</evidence>
<dbReference type="Gene3D" id="3.40.1710.10">
    <property type="entry name" value="abc type-2 transporter like domain"/>
    <property type="match status" value="1"/>
</dbReference>
<feature type="transmembrane region" description="Helical" evidence="5">
    <location>
        <begin position="583"/>
        <end position="604"/>
    </location>
</feature>
<comment type="caution">
    <text evidence="7">The sequence shown here is derived from an EMBL/GenBank/DDBJ whole genome shotgun (WGS) entry which is preliminary data.</text>
</comment>
<evidence type="ECO:0000256" key="2">
    <source>
        <dbReference type="ARBA" id="ARBA00022692"/>
    </source>
</evidence>
<feature type="domain" description="ABC-2 type transporter transmembrane" evidence="6">
    <location>
        <begin position="25"/>
        <end position="176"/>
    </location>
</feature>
<dbReference type="InterPro" id="IPR051328">
    <property type="entry name" value="T7SS_ABC-Transporter"/>
</dbReference>
<dbReference type="RefSeq" id="WP_241513377.1">
    <property type="nucleotide sequence ID" value="NZ_JAFEJT020000014.1"/>
</dbReference>
<feature type="transmembrane region" description="Helical" evidence="5">
    <location>
        <begin position="554"/>
        <end position="577"/>
    </location>
</feature>
<feature type="transmembrane region" description="Helical" evidence="5">
    <location>
        <begin position="15"/>
        <end position="38"/>
    </location>
</feature>
<dbReference type="Pfam" id="PF12698">
    <property type="entry name" value="ABC2_membrane_3"/>
    <property type="match status" value="2"/>
</dbReference>
<keyword evidence="8" id="KW-1185">Reference proteome</keyword>
<evidence type="ECO:0000256" key="1">
    <source>
        <dbReference type="ARBA" id="ARBA00004141"/>
    </source>
</evidence>
<name>A0ABS9VUG9_9BIFI</name>
<feature type="transmembrane region" description="Helical" evidence="5">
    <location>
        <begin position="511"/>
        <end position="533"/>
    </location>
</feature>
<reference evidence="7 8" key="2">
    <citation type="journal article" date="2021" name="Syst. Appl. Microbiol.">
        <title>Phylogenetic classification of ten novel species belonging to the genus Bifidobacterium comprising B. phasiani sp. nov., B. pongonis sp. nov., B. saguinibicoloris sp. nov., B. colobi sp. nov., B. simiiventris sp. nov., B. santillanense sp. nov., B. miconis sp. nov., B. amazonense sp. nov., B. pluvialisilvae sp. nov., and B. miconisargentati sp. nov.</title>
        <authorList>
            <person name="Lugli G.A."/>
            <person name="Calvete-Torre I."/>
            <person name="Alessandri G."/>
            <person name="Milani C."/>
            <person name="Turroni F."/>
            <person name="Laiolo P."/>
            <person name="Ossiprandi M.C."/>
            <person name="Margolles A."/>
            <person name="Ruiz L."/>
            <person name="Ventura M."/>
        </authorList>
    </citation>
    <scope>NUCLEOTIDE SEQUENCE [LARGE SCALE GENOMIC DNA]</scope>
    <source>
        <strain evidence="7 8">MA1</strain>
    </source>
</reference>
<sequence>MHNIIRVFIRDVKRICAVPAAVIIVFASCFVPGLYSWFNVAANLDPYANTGNVPIAVANNDKGASVNGTELNVGDQAIDALEDNHDLGWRFVSETQARNGVESGEYYAAIVIPEDFSSDLTSVLHGTFTRPELSFYVNEKVNTLSPRVTQSGANALEQQINESFVSTVSSTVTTTLAEEAGKMNDSLDGTANQLDEKLGEVQSSITSAQRKVADSQSAISDSRSAITQARQRIASIANRANTLSASIGDTATSVDAARKNLSAFQQAANTAASQGQAGFGAISGRIEGMTDTVNGNTETISGRVESSLSTLETANDALEDAIDAMASDSQLAGSDALAQARQQQRDLAKHIDAVKQLNDGIPSAMAMTNQRLSDSLNTLNKTTSNLSSMSSDASETIDGSLNGISTQLVGLSGTVGGASESLEQLDANLAQFDNTLKTASDVMRQTGTALGRVSESVQSTQADFAVLRASDAWAGVNDLAHADADQISSFLASPVGLDSREYYPMKNYGTAIAPFFTNLACWAGAFVALTLLRNDADSDGIEGLTPKQAFLGRWLLLMAVAILQSIVIASGNLIIGIQCNVPWAYYLGTMICSMTYISIAYSLVMMFRHIGMALSVIFLILQVPGAGGMYPIEMMPSFYQRLYPLLPFTYGVEALREAIGGFYGADFWIRLGQTSTFAVAFLLMALLCRPALANLNDLFNRELADTDLINTKRLEIVGAERNVMITVRKMLADPTWGAGVRRRAEKFERLYPHLIRFGFHLIWLVPVAFFAIMTIVGPGIGFLAAWLALIVIVDIALIVIEYIHHNLPQQARDTAMGAEGLLHSAVTAVTEAINGGANAKEIH</sequence>
<organism evidence="7 8">
    <name type="scientific">Bifidobacterium amazonense</name>
    <dbReference type="NCBI Taxonomy" id="2809027"/>
    <lineage>
        <taxon>Bacteria</taxon>
        <taxon>Bacillati</taxon>
        <taxon>Actinomycetota</taxon>
        <taxon>Actinomycetes</taxon>
        <taxon>Bifidobacteriales</taxon>
        <taxon>Bifidobacteriaceae</taxon>
        <taxon>Bifidobacterium</taxon>
    </lineage>
</organism>
<dbReference type="PANTHER" id="PTHR43077">
    <property type="entry name" value="TRANSPORT PERMEASE YVFS-RELATED"/>
    <property type="match status" value="1"/>
</dbReference>
<feature type="transmembrane region" description="Helical" evidence="5">
    <location>
        <begin position="611"/>
        <end position="632"/>
    </location>
</feature>
<evidence type="ECO:0000256" key="3">
    <source>
        <dbReference type="ARBA" id="ARBA00022989"/>
    </source>
</evidence>
<accession>A0ABS9VUG9</accession>
<dbReference type="InterPro" id="IPR013525">
    <property type="entry name" value="ABC2_TM"/>
</dbReference>
<dbReference type="Proteomes" id="UP000710815">
    <property type="component" value="Unassembled WGS sequence"/>
</dbReference>